<dbReference type="Proteomes" id="UP000309872">
    <property type="component" value="Unassembled WGS sequence"/>
</dbReference>
<gene>
    <name evidence="1" type="ORF">FAZ19_17760</name>
</gene>
<dbReference type="RefSeq" id="WP_136822103.1">
    <property type="nucleotide sequence ID" value="NZ_BMJX01000006.1"/>
</dbReference>
<dbReference type="InterPro" id="IPR013783">
    <property type="entry name" value="Ig-like_fold"/>
</dbReference>
<dbReference type="Gene3D" id="2.60.40.10">
    <property type="entry name" value="Immunoglobulins"/>
    <property type="match status" value="1"/>
</dbReference>
<sequence length="205" mass="22699">MSKLKLPGKKQTDVQLMQTAEQIYSKMTAESTLFAAPVPALTILEAALTAFRNSATEAAYRDTRAIMIRKQKRQELDYVLKELSKYVDTVANGDGTVVLAAGFSLQKSNESYSGLVPKAQRPIAEPGQIGSGRVQIKTTSWTGARMYEFQYRIKGSTDAWTSQLSSKSSCLLEGLETFKEYEFRVTYIGINPTANYSDSTSSYVL</sequence>
<proteinExistence type="predicted"/>
<protein>
    <submittedName>
        <fullName evidence="1">Fibronectin type III domain-containing protein</fullName>
    </submittedName>
</protein>
<evidence type="ECO:0000313" key="2">
    <source>
        <dbReference type="Proteomes" id="UP000309872"/>
    </source>
</evidence>
<reference evidence="1 2" key="1">
    <citation type="submission" date="2019-04" db="EMBL/GenBank/DDBJ databases">
        <title>Sphingobacterium olei sp. nov., isolated from oil-contaminated soil.</title>
        <authorList>
            <person name="Liu B."/>
        </authorList>
    </citation>
    <scope>NUCLEOTIDE SEQUENCE [LARGE SCALE GENOMIC DNA]</scope>
    <source>
        <strain evidence="1 2">Y3L14</strain>
    </source>
</reference>
<organism evidence="1 2">
    <name type="scientific">Sphingobacterium alkalisoli</name>
    <dbReference type="NCBI Taxonomy" id="1874115"/>
    <lineage>
        <taxon>Bacteria</taxon>
        <taxon>Pseudomonadati</taxon>
        <taxon>Bacteroidota</taxon>
        <taxon>Sphingobacteriia</taxon>
        <taxon>Sphingobacteriales</taxon>
        <taxon>Sphingobacteriaceae</taxon>
        <taxon>Sphingobacterium</taxon>
    </lineage>
</organism>
<dbReference type="SUPFAM" id="SSF49265">
    <property type="entry name" value="Fibronectin type III"/>
    <property type="match status" value="1"/>
</dbReference>
<dbReference type="EMBL" id="SUKA01000006">
    <property type="protein sequence ID" value="TJY63428.1"/>
    <property type="molecule type" value="Genomic_DNA"/>
</dbReference>
<evidence type="ECO:0000313" key="1">
    <source>
        <dbReference type="EMBL" id="TJY63428.1"/>
    </source>
</evidence>
<comment type="caution">
    <text evidence="1">The sequence shown here is derived from an EMBL/GenBank/DDBJ whole genome shotgun (WGS) entry which is preliminary data.</text>
</comment>
<name>A0A4U0GWK4_9SPHI</name>
<dbReference type="AlphaFoldDB" id="A0A4U0GWK4"/>
<dbReference type="InterPro" id="IPR003961">
    <property type="entry name" value="FN3_dom"/>
</dbReference>
<keyword evidence="2" id="KW-1185">Reference proteome</keyword>
<dbReference type="InterPro" id="IPR036116">
    <property type="entry name" value="FN3_sf"/>
</dbReference>
<dbReference type="CDD" id="cd00063">
    <property type="entry name" value="FN3"/>
    <property type="match status" value="1"/>
</dbReference>
<dbReference type="OrthoDB" id="703469at2"/>
<accession>A0A4U0GWK4</accession>